<comment type="caution">
    <text evidence="1">The sequence shown here is derived from an EMBL/GenBank/DDBJ whole genome shotgun (WGS) entry which is preliminary data.</text>
</comment>
<reference evidence="1 2" key="1">
    <citation type="submission" date="2018-01" db="EMBL/GenBank/DDBJ databases">
        <authorList>
            <person name="Paulsen S."/>
            <person name="Gram L.K."/>
        </authorList>
    </citation>
    <scope>NUCLEOTIDE SEQUENCE [LARGE SCALE GENOMIC DNA]</scope>
    <source>
        <strain evidence="1 2">S2676</strain>
    </source>
</reference>
<reference evidence="2" key="2">
    <citation type="submission" date="2019-06" db="EMBL/GenBank/DDBJ databases">
        <title>Co-occurence of chitin degradation, pigmentation and bioactivity in marine Pseudoalteromonas.</title>
        <authorList>
            <person name="Sonnenschein E.C."/>
            <person name="Bech P.K."/>
        </authorList>
    </citation>
    <scope>NUCLEOTIDE SEQUENCE [LARGE SCALE GENOMIC DNA]</scope>
    <source>
        <strain evidence="2">S2676</strain>
    </source>
</reference>
<accession>A0A5S3WNS3</accession>
<name>A0A5S3WNS3_9GAMM</name>
<dbReference type="EMBL" id="PNCI01000017">
    <property type="protein sequence ID" value="TMP29685.1"/>
    <property type="molecule type" value="Genomic_DNA"/>
</dbReference>
<organism evidence="1 2">
    <name type="scientific">Pseudoalteromonas rubra</name>
    <dbReference type="NCBI Taxonomy" id="43658"/>
    <lineage>
        <taxon>Bacteria</taxon>
        <taxon>Pseudomonadati</taxon>
        <taxon>Pseudomonadota</taxon>
        <taxon>Gammaproteobacteria</taxon>
        <taxon>Alteromonadales</taxon>
        <taxon>Pseudoalteromonadaceae</taxon>
        <taxon>Pseudoalteromonas</taxon>
    </lineage>
</organism>
<proteinExistence type="predicted"/>
<gene>
    <name evidence="1" type="ORF">CWB99_08780</name>
</gene>
<sequence length="174" mass="19300">MVIWNFLSFCFFKLGINHKGTVVAMWYRFKPLSLEVEGRQVEIIKDSDLIAYYPKGRHLLFKIKYFTGNKKSFLGIPVKEKIKLETTLQSNEYKVSTLIQGDEQTKQVKNLGGGALLGAVIAGPVGAAAGAYIGSKLKECPSILVIPSINVKVEALAPIGFLKEQAKNEFFSKE</sequence>
<dbReference type="AlphaFoldDB" id="A0A5S3WNS3"/>
<protein>
    <submittedName>
        <fullName evidence="1">Uncharacterized protein</fullName>
    </submittedName>
</protein>
<evidence type="ECO:0000313" key="2">
    <source>
        <dbReference type="Proteomes" id="UP000310249"/>
    </source>
</evidence>
<evidence type="ECO:0000313" key="1">
    <source>
        <dbReference type="EMBL" id="TMP29685.1"/>
    </source>
</evidence>
<dbReference type="Proteomes" id="UP000310249">
    <property type="component" value="Unassembled WGS sequence"/>
</dbReference>